<sequence>MAHISGDDRSQLLLLPDSVDDYVGPDNVVRFIEAFVDGLDLKAADFERVRAKTTGRPGYDPADLLKLYIYGYLNRVRSSRRLEVETRRNLEVIWLLRRLTPDFKTIADFRRDNRTAFRQVFREFVVLCRELDLFGCELIAIDGTRIKAVNSRERNFTKAKLAKALAESDERLARYLKQLDEADKDHEVALESGTVEKLQEKIAVIRDRRERLEGHGKALADSGEDQISLTDPDARAMHSSSRVGVGYNIQIAVDTKHKLIAEQQVHSKVSDLGLMTETAEAARDTLGVDKIDAVADRGYFKIEDIEACEAAGIVPYVPKPQRGSAVAKGFFGKEQFCYDAEADTYICPGGAALSRVSSRPVRDDVRLFNYANAAACKTCALKARCTDAACRKVTRYENEAVLDRMAKRLAARPGVLDERRESVEHPFGSVKQWMGQGAFLMRRLENVRAEFSLTAIAYNLRRAISLVGIPALMAAVRP</sequence>
<accession>A0A5C4R0Q3</accession>
<dbReference type="GO" id="GO:0004803">
    <property type="term" value="F:transposase activity"/>
    <property type="evidence" value="ECO:0007669"/>
    <property type="project" value="InterPro"/>
</dbReference>
<proteinExistence type="predicted"/>
<dbReference type="AlphaFoldDB" id="A0A5C4R0Q3"/>
<dbReference type="PANTHER" id="PTHR33408">
    <property type="entry name" value="TRANSPOSASE"/>
    <property type="match status" value="1"/>
</dbReference>
<feature type="domain" description="Transposase IS4-like" evidence="2">
    <location>
        <begin position="232"/>
        <end position="460"/>
    </location>
</feature>
<feature type="domain" description="Transposase InsH N-terminal" evidence="3">
    <location>
        <begin position="19"/>
        <end position="111"/>
    </location>
</feature>
<keyword evidence="1" id="KW-0175">Coiled coil</keyword>
<gene>
    <name evidence="4" type="ORF">FHD67_20075</name>
</gene>
<dbReference type="PANTHER" id="PTHR33408:SF2">
    <property type="entry name" value="TRANSPOSASE DDE DOMAIN-CONTAINING PROTEIN"/>
    <property type="match status" value="1"/>
</dbReference>
<dbReference type="InterPro" id="IPR047629">
    <property type="entry name" value="IS1182_transpos"/>
</dbReference>
<dbReference type="InterPro" id="IPR008490">
    <property type="entry name" value="Transposase_InsH_N"/>
</dbReference>
<organism evidence="4 5">
    <name type="scientific">Paracoccus haeundaensis</name>
    <dbReference type="NCBI Taxonomy" id="225362"/>
    <lineage>
        <taxon>Bacteria</taxon>
        <taxon>Pseudomonadati</taxon>
        <taxon>Pseudomonadota</taxon>
        <taxon>Alphaproteobacteria</taxon>
        <taxon>Rhodobacterales</taxon>
        <taxon>Paracoccaceae</taxon>
        <taxon>Paracoccus</taxon>
    </lineage>
</organism>
<dbReference type="Proteomes" id="UP000304880">
    <property type="component" value="Unassembled WGS sequence"/>
</dbReference>
<dbReference type="InterPro" id="IPR002559">
    <property type="entry name" value="Transposase_11"/>
</dbReference>
<dbReference type="Pfam" id="PF05598">
    <property type="entry name" value="DUF772"/>
    <property type="match status" value="1"/>
</dbReference>
<comment type="caution">
    <text evidence="4">The sequence shown here is derived from an EMBL/GenBank/DDBJ whole genome shotgun (WGS) entry which is preliminary data.</text>
</comment>
<evidence type="ECO:0000256" key="1">
    <source>
        <dbReference type="SAM" id="Coils"/>
    </source>
</evidence>
<feature type="coiled-coil region" evidence="1">
    <location>
        <begin position="158"/>
        <end position="215"/>
    </location>
</feature>
<reference evidence="4 5" key="1">
    <citation type="submission" date="2019-06" db="EMBL/GenBank/DDBJ databases">
        <authorList>
            <person name="Li J."/>
        </authorList>
    </citation>
    <scope>NUCLEOTIDE SEQUENCE [LARGE SCALE GENOMIC DNA]</scope>
    <source>
        <strain evidence="4 5">CGMCC 1.8012</strain>
    </source>
</reference>
<name>A0A5C4R0Q3_9RHOB</name>
<evidence type="ECO:0000313" key="4">
    <source>
        <dbReference type="EMBL" id="TNH37486.1"/>
    </source>
</evidence>
<keyword evidence="5" id="KW-1185">Reference proteome</keyword>
<dbReference type="GO" id="GO:0006313">
    <property type="term" value="P:DNA transposition"/>
    <property type="evidence" value="ECO:0007669"/>
    <property type="project" value="InterPro"/>
</dbReference>
<evidence type="ECO:0000313" key="5">
    <source>
        <dbReference type="Proteomes" id="UP000304880"/>
    </source>
</evidence>
<evidence type="ECO:0000259" key="2">
    <source>
        <dbReference type="Pfam" id="PF01609"/>
    </source>
</evidence>
<evidence type="ECO:0000259" key="3">
    <source>
        <dbReference type="Pfam" id="PF05598"/>
    </source>
</evidence>
<dbReference type="NCBIfam" id="NF033551">
    <property type="entry name" value="transpos_IS1182"/>
    <property type="match status" value="1"/>
</dbReference>
<dbReference type="EMBL" id="VDDC01000093">
    <property type="protein sequence ID" value="TNH37486.1"/>
    <property type="molecule type" value="Genomic_DNA"/>
</dbReference>
<dbReference type="GO" id="GO:0003677">
    <property type="term" value="F:DNA binding"/>
    <property type="evidence" value="ECO:0007669"/>
    <property type="project" value="InterPro"/>
</dbReference>
<dbReference type="RefSeq" id="WP_139599844.1">
    <property type="nucleotide sequence ID" value="NZ_VDDC01000093.1"/>
</dbReference>
<protein>
    <submittedName>
        <fullName evidence="4">IS1182 family transposase</fullName>
    </submittedName>
</protein>
<dbReference type="Pfam" id="PF01609">
    <property type="entry name" value="DDE_Tnp_1"/>
    <property type="match status" value="1"/>
</dbReference>